<dbReference type="PANTHER" id="PTHR43708">
    <property type="entry name" value="CONSERVED EXPRESSED OXIDOREDUCTASE (EUROFUNG)"/>
    <property type="match status" value="1"/>
</dbReference>
<sequence>MTAQPTERTYRGAVIGAGYFSQFHYDAWNRMSDVEIVACCDVEIDKANEVAQANGIASAYADYQRMLDRHEVDFVDIITRPDTHLRLVDEISQRGHAIICQKPLAPTVQEARELVTLTEQRGIRFMVHENFRFQPWYREMKQLMNSGAIGSRLHSLSFRNRAGDGHGPDAYLARQPYFQTMDKFLILEAGIHTIDTFRYLGGEIDQAWCWHRKLNPVIAGEDTAVGVLRFHDGAMGLYDANRFNESTAKNPRYTFGEVLLEGDEGSIRLHDDGRLMIQPLGESEREHSYSPSQHGFAGDCVFATQRHFIDQLKNGQAFETDGASYLKSLAVQEAMYTSSQSGCWETPQE</sequence>
<evidence type="ECO:0000313" key="3">
    <source>
        <dbReference type="EMBL" id="KLU03731.1"/>
    </source>
</evidence>
<evidence type="ECO:0000259" key="2">
    <source>
        <dbReference type="Pfam" id="PF22725"/>
    </source>
</evidence>
<dbReference type="Pfam" id="PF22725">
    <property type="entry name" value="GFO_IDH_MocA_C3"/>
    <property type="match status" value="1"/>
</dbReference>
<dbReference type="InterPro" id="IPR000683">
    <property type="entry name" value="Gfo/Idh/MocA-like_OxRdtase_N"/>
</dbReference>
<dbReference type="PANTHER" id="PTHR43708:SF8">
    <property type="entry name" value="OXIDOREDUCTASE"/>
    <property type="match status" value="1"/>
</dbReference>
<dbReference type="AlphaFoldDB" id="A0A0J1BB42"/>
<dbReference type="OrthoDB" id="9795543at2"/>
<dbReference type="PATRIC" id="fig|595434.4.peg.3921"/>
<accession>A0A0J1BB42</accession>
<dbReference type="EMBL" id="LECT01000031">
    <property type="protein sequence ID" value="KLU03731.1"/>
    <property type="molecule type" value="Genomic_DNA"/>
</dbReference>
<dbReference type="RefSeq" id="WP_047815450.1">
    <property type="nucleotide sequence ID" value="NZ_LECT01000031.1"/>
</dbReference>
<dbReference type="Pfam" id="PF01408">
    <property type="entry name" value="GFO_IDH_MocA"/>
    <property type="match status" value="1"/>
</dbReference>
<dbReference type="Gene3D" id="3.30.360.10">
    <property type="entry name" value="Dihydrodipicolinate Reductase, domain 2"/>
    <property type="match status" value="1"/>
</dbReference>
<reference evidence="3" key="1">
    <citation type="submission" date="2015-05" db="EMBL/GenBank/DDBJ databases">
        <title>Permanent draft genome of Rhodopirellula islandicus K833.</title>
        <authorList>
            <person name="Kizina J."/>
            <person name="Richter M."/>
            <person name="Glockner F.O."/>
            <person name="Harder J."/>
        </authorList>
    </citation>
    <scope>NUCLEOTIDE SEQUENCE [LARGE SCALE GENOMIC DNA]</scope>
    <source>
        <strain evidence="3">K833</strain>
    </source>
</reference>
<dbReference type="SUPFAM" id="SSF55347">
    <property type="entry name" value="Glyceraldehyde-3-phosphate dehydrogenase-like, C-terminal domain"/>
    <property type="match status" value="1"/>
</dbReference>
<name>A0A0J1BB42_RHOIS</name>
<dbReference type="InterPro" id="IPR055170">
    <property type="entry name" value="GFO_IDH_MocA-like_dom"/>
</dbReference>
<dbReference type="Proteomes" id="UP000036367">
    <property type="component" value="Unassembled WGS sequence"/>
</dbReference>
<gene>
    <name evidence="3" type="ORF">RISK_004138</name>
</gene>
<comment type="caution">
    <text evidence="3">The sequence shown here is derived from an EMBL/GenBank/DDBJ whole genome shotgun (WGS) entry which is preliminary data.</text>
</comment>
<feature type="domain" description="Gfo/Idh/MocA-like oxidoreductase N-terminal" evidence="1">
    <location>
        <begin position="12"/>
        <end position="127"/>
    </location>
</feature>
<evidence type="ECO:0000259" key="1">
    <source>
        <dbReference type="Pfam" id="PF01408"/>
    </source>
</evidence>
<dbReference type="SUPFAM" id="SSF51735">
    <property type="entry name" value="NAD(P)-binding Rossmann-fold domains"/>
    <property type="match status" value="1"/>
</dbReference>
<feature type="domain" description="GFO/IDH/MocA-like oxidoreductase" evidence="2">
    <location>
        <begin position="137"/>
        <end position="267"/>
    </location>
</feature>
<evidence type="ECO:0000313" key="4">
    <source>
        <dbReference type="Proteomes" id="UP000036367"/>
    </source>
</evidence>
<dbReference type="GO" id="GO:0000166">
    <property type="term" value="F:nucleotide binding"/>
    <property type="evidence" value="ECO:0007669"/>
    <property type="project" value="InterPro"/>
</dbReference>
<dbReference type="InterPro" id="IPR051317">
    <property type="entry name" value="Gfo/Idh/MocA_oxidoreduct"/>
</dbReference>
<protein>
    <submittedName>
        <fullName evidence="3">Electron transport protein</fullName>
    </submittedName>
</protein>
<dbReference type="STRING" id="595434.RISK_004138"/>
<dbReference type="InterPro" id="IPR036291">
    <property type="entry name" value="NAD(P)-bd_dom_sf"/>
</dbReference>
<organism evidence="3 4">
    <name type="scientific">Rhodopirellula islandica</name>
    <dbReference type="NCBI Taxonomy" id="595434"/>
    <lineage>
        <taxon>Bacteria</taxon>
        <taxon>Pseudomonadati</taxon>
        <taxon>Planctomycetota</taxon>
        <taxon>Planctomycetia</taxon>
        <taxon>Pirellulales</taxon>
        <taxon>Pirellulaceae</taxon>
        <taxon>Rhodopirellula</taxon>
    </lineage>
</organism>
<dbReference type="Gene3D" id="3.40.50.720">
    <property type="entry name" value="NAD(P)-binding Rossmann-like Domain"/>
    <property type="match status" value="1"/>
</dbReference>
<proteinExistence type="predicted"/>
<keyword evidence="4" id="KW-1185">Reference proteome</keyword>